<keyword evidence="2" id="KW-1185">Reference proteome</keyword>
<name>A0A8H7D8H4_9AGAR</name>
<dbReference type="OrthoDB" id="3036049at2759"/>
<evidence type="ECO:0000313" key="2">
    <source>
        <dbReference type="Proteomes" id="UP000620124"/>
    </source>
</evidence>
<evidence type="ECO:0000313" key="1">
    <source>
        <dbReference type="EMBL" id="KAF7366174.1"/>
    </source>
</evidence>
<gene>
    <name evidence="1" type="ORF">MVEN_00494400</name>
</gene>
<dbReference type="EMBL" id="JACAZI010000003">
    <property type="protein sequence ID" value="KAF7366174.1"/>
    <property type="molecule type" value="Genomic_DNA"/>
</dbReference>
<organism evidence="1 2">
    <name type="scientific">Mycena venus</name>
    <dbReference type="NCBI Taxonomy" id="2733690"/>
    <lineage>
        <taxon>Eukaryota</taxon>
        <taxon>Fungi</taxon>
        <taxon>Dikarya</taxon>
        <taxon>Basidiomycota</taxon>
        <taxon>Agaricomycotina</taxon>
        <taxon>Agaricomycetes</taxon>
        <taxon>Agaricomycetidae</taxon>
        <taxon>Agaricales</taxon>
        <taxon>Marasmiineae</taxon>
        <taxon>Mycenaceae</taxon>
        <taxon>Mycena</taxon>
    </lineage>
</organism>
<accession>A0A8H7D8H4</accession>
<comment type="caution">
    <text evidence="1">The sequence shown here is derived from an EMBL/GenBank/DDBJ whole genome shotgun (WGS) entry which is preliminary data.</text>
</comment>
<sequence length="213" mass="24226">MFPSFFEPYPAPTNPSILTGVLRMSHKYEYEALDTKPRPPWFAELVGPHFPVVTVLACELSIDWILPVAFYRVCEFTVGRTILDSPHSLDDKACLMTACRVLESAAVTKILEFLWSTPPPDECDTPADCYALMVQCRRDAEGWRDRLPTSAAMMPLDVWEAGDWNRLDVCVQCMASMTAAHRQAKQAIWDQLPELFELPEWSELEKIKAEALE</sequence>
<dbReference type="Proteomes" id="UP000620124">
    <property type="component" value="Unassembled WGS sequence"/>
</dbReference>
<proteinExistence type="predicted"/>
<protein>
    <submittedName>
        <fullName evidence="1">BTB domain-containing protein</fullName>
    </submittedName>
</protein>
<reference evidence="1" key="1">
    <citation type="submission" date="2020-05" db="EMBL/GenBank/DDBJ databases">
        <title>Mycena genomes resolve the evolution of fungal bioluminescence.</title>
        <authorList>
            <person name="Tsai I.J."/>
        </authorList>
    </citation>
    <scope>NUCLEOTIDE SEQUENCE</scope>
    <source>
        <strain evidence="1">CCC161011</strain>
    </source>
</reference>
<dbReference type="AlphaFoldDB" id="A0A8H7D8H4"/>